<dbReference type="InterPro" id="IPR010730">
    <property type="entry name" value="HET"/>
</dbReference>
<dbReference type="PANTHER" id="PTHR10622">
    <property type="entry name" value="HET DOMAIN-CONTAINING PROTEIN"/>
    <property type="match status" value="1"/>
</dbReference>
<feature type="domain" description="DUF8212" evidence="2">
    <location>
        <begin position="225"/>
        <end position="249"/>
    </location>
</feature>
<sequence>MRLINTSTLQLEDFKGQSTPKYAILSHRWQAPSEEVSFADFNAGRKRLVGGWFKIKDCCHMALLQDLQYCWIDTCCINKDSSAEESRSINSMYAWYGQAAEAFVYLDDVHCSSIASKEEINELSNSRWFTRGWTLQELIAPQKVTFFNSSWEPLGTQIDLCSHLEKITSIPEGVLCNDVRPNDCSVAQRMFWAADRETTEVEDEAYCLIGLFDVNMPLIYGEGEKAFIRLQEEIIQRSTDQTIFAWSDEDSNEKGVLAPSPKCFKNKYSNGLREVSDYFPDDPAGDSFRLGNAGLLIDFVLIPWAMNTYLAPLRCYASGPVGADPTQRLCLILRRTKMDGRYVWIRWDDADLVLHRYLRVPKDPNSSYWDRSALHRQILIARSPLMVIKDCLYGFIFNFWSPTLFEAGSKPGPKDVVAEHVWDRNVPQLRTPHGSYRIAGIFRLSGQRLKDFNPFCLIASPPFDLLRSRLPLLNVKREIIDPPYLAQMSGWERSSWLDAMYLHKLLDEIVRVARKTPGDWNDNCVELGLLLGERTTTEQVFELPQAKLKVIFKLVESVPEIHWRVTFKDHPDPHWTIK</sequence>
<dbReference type="Proteomes" id="UP001334248">
    <property type="component" value="Unassembled WGS sequence"/>
</dbReference>
<organism evidence="3 4">
    <name type="scientific">Knufia obscura</name>
    <dbReference type="NCBI Taxonomy" id="1635080"/>
    <lineage>
        <taxon>Eukaryota</taxon>
        <taxon>Fungi</taxon>
        <taxon>Dikarya</taxon>
        <taxon>Ascomycota</taxon>
        <taxon>Pezizomycotina</taxon>
        <taxon>Eurotiomycetes</taxon>
        <taxon>Chaetothyriomycetidae</taxon>
        <taxon>Chaetothyriales</taxon>
        <taxon>Trichomeriaceae</taxon>
        <taxon>Knufia</taxon>
    </lineage>
</organism>
<dbReference type="EMBL" id="JAVHJV010000010">
    <property type="protein sequence ID" value="KAK5939492.1"/>
    <property type="molecule type" value="Genomic_DNA"/>
</dbReference>
<protein>
    <recommendedName>
        <fullName evidence="5">Heterokaryon incompatibility domain-containing protein</fullName>
    </recommendedName>
</protein>
<proteinExistence type="predicted"/>
<dbReference type="GeneID" id="90001319"/>
<evidence type="ECO:0000313" key="3">
    <source>
        <dbReference type="EMBL" id="KAK5939492.1"/>
    </source>
</evidence>
<accession>A0ABR0RFV2</accession>
<feature type="domain" description="Heterokaryon incompatibility" evidence="1">
    <location>
        <begin position="22"/>
        <end position="114"/>
    </location>
</feature>
<dbReference type="Pfam" id="PF06985">
    <property type="entry name" value="HET"/>
    <property type="match status" value="1"/>
</dbReference>
<evidence type="ECO:0000259" key="1">
    <source>
        <dbReference type="Pfam" id="PF06985"/>
    </source>
</evidence>
<gene>
    <name evidence="3" type="ORF">PMZ80_007870</name>
</gene>
<comment type="caution">
    <text evidence="3">The sequence shown here is derived from an EMBL/GenBank/DDBJ whole genome shotgun (WGS) entry which is preliminary data.</text>
</comment>
<name>A0ABR0RFV2_9EURO</name>
<dbReference type="Pfam" id="PF26640">
    <property type="entry name" value="DUF8212"/>
    <property type="match status" value="1"/>
</dbReference>
<evidence type="ECO:0000313" key="4">
    <source>
        <dbReference type="Proteomes" id="UP001334248"/>
    </source>
</evidence>
<dbReference type="InterPro" id="IPR058525">
    <property type="entry name" value="DUF8212"/>
</dbReference>
<dbReference type="RefSeq" id="XP_064727582.1">
    <property type="nucleotide sequence ID" value="XM_064876275.1"/>
</dbReference>
<evidence type="ECO:0008006" key="5">
    <source>
        <dbReference type="Google" id="ProtNLM"/>
    </source>
</evidence>
<keyword evidence="4" id="KW-1185">Reference proteome</keyword>
<reference evidence="3 4" key="1">
    <citation type="journal article" date="2023" name="Res Sq">
        <title>Genomic and morphological characterization of Knufia obscura isolated from the Mars 2020 spacecraft assembly facility.</title>
        <authorList>
            <person name="Chander A.M."/>
            <person name="Teixeira M.M."/>
            <person name="Singh N.K."/>
            <person name="Williams M.P."/>
            <person name="Parker C.W."/>
            <person name="Leo P."/>
            <person name="Stajich J.E."/>
            <person name="Torok T."/>
            <person name="Tighe S."/>
            <person name="Mason C.E."/>
            <person name="Venkateswaran K."/>
        </authorList>
    </citation>
    <scope>NUCLEOTIDE SEQUENCE [LARGE SCALE GENOMIC DNA]</scope>
    <source>
        <strain evidence="3 4">CCFEE 5817</strain>
    </source>
</reference>
<dbReference type="PANTHER" id="PTHR10622:SF10">
    <property type="entry name" value="HET DOMAIN-CONTAINING PROTEIN"/>
    <property type="match status" value="1"/>
</dbReference>
<evidence type="ECO:0000259" key="2">
    <source>
        <dbReference type="Pfam" id="PF26640"/>
    </source>
</evidence>